<dbReference type="Proteomes" id="UP000250831">
    <property type="component" value="Unassembled WGS sequence"/>
</dbReference>
<evidence type="ECO:0000259" key="7">
    <source>
        <dbReference type="PROSITE" id="PS50983"/>
    </source>
</evidence>
<evidence type="ECO:0000313" key="8">
    <source>
        <dbReference type="EMBL" id="PUV23996.1"/>
    </source>
</evidence>
<dbReference type="GO" id="GO:1901678">
    <property type="term" value="P:iron coordination entity transport"/>
    <property type="evidence" value="ECO:0007669"/>
    <property type="project" value="UniProtKB-ARBA"/>
</dbReference>
<comment type="caution">
    <text evidence="8">The sequence shown here is derived from an EMBL/GenBank/DDBJ whole genome shotgun (WGS) entry which is preliminary data.</text>
</comment>
<name>A0A363NT63_9SPHI</name>
<dbReference type="PANTHER" id="PTHR30532">
    <property type="entry name" value="IRON III DICITRATE-BINDING PERIPLASMIC PROTEIN"/>
    <property type="match status" value="1"/>
</dbReference>
<keyword evidence="4" id="KW-0406">Ion transport</keyword>
<keyword evidence="4" id="KW-0410">Iron transport</keyword>
<proteinExistence type="inferred from homology"/>
<dbReference type="PROSITE" id="PS51257">
    <property type="entry name" value="PROKAR_LIPOPROTEIN"/>
    <property type="match status" value="1"/>
</dbReference>
<dbReference type="PANTHER" id="PTHR30532:SF28">
    <property type="entry name" value="PETROBACTIN-BINDING PROTEIN YCLQ"/>
    <property type="match status" value="1"/>
</dbReference>
<keyword evidence="5" id="KW-0732">Signal</keyword>
<dbReference type="InterPro" id="IPR033870">
    <property type="entry name" value="FatB"/>
</dbReference>
<evidence type="ECO:0000256" key="2">
    <source>
        <dbReference type="ARBA" id="ARBA00008814"/>
    </source>
</evidence>
<keyword evidence="6" id="KW-0175">Coiled coil</keyword>
<evidence type="ECO:0000256" key="3">
    <source>
        <dbReference type="ARBA" id="ARBA00022448"/>
    </source>
</evidence>
<dbReference type="GO" id="GO:0030288">
    <property type="term" value="C:outer membrane-bounded periplasmic space"/>
    <property type="evidence" value="ECO:0007669"/>
    <property type="project" value="TreeGrafter"/>
</dbReference>
<evidence type="ECO:0000256" key="1">
    <source>
        <dbReference type="ARBA" id="ARBA00004196"/>
    </source>
</evidence>
<evidence type="ECO:0000256" key="5">
    <source>
        <dbReference type="ARBA" id="ARBA00022729"/>
    </source>
</evidence>
<sequence>MNRKNITTLCTAVLLALSGCNNPSEEQKNITALVTMMHELGQTEVPSRPKKVFVYDMGTLESLQELGIPIAGIPKDFVPPHLLKYKDDLEVADVGSILQPDLEKVSSLNPDLIIISALHANDYKQLSSIAPTVSLGVDNNNYKQSVFNNLNQIGEIFDIKEKTDQKISTLEKEIENATKIITAQQKKIMILLYNAGTYSAFGSKSRYGFVFTELKSEPADENKETDIHGTVVSSEYISKVNPDVLYIIDRNAIMPNYKFNKNEIENVLVKQTNAYKNRDIYYLDPNIWYLSGGGIFSMKHMIDDILQGYK</sequence>
<dbReference type="SUPFAM" id="SSF53807">
    <property type="entry name" value="Helical backbone' metal receptor"/>
    <property type="match status" value="1"/>
</dbReference>
<dbReference type="CDD" id="cd01140">
    <property type="entry name" value="FatB"/>
    <property type="match status" value="1"/>
</dbReference>
<reference evidence="8 9" key="1">
    <citation type="submission" date="2018-04" db="EMBL/GenBank/DDBJ databases">
        <title>Sphingobacterium sp. M46 Genome.</title>
        <authorList>
            <person name="Cheng J."/>
            <person name="Li Y."/>
        </authorList>
    </citation>
    <scope>NUCLEOTIDE SEQUENCE [LARGE SCALE GENOMIC DNA]</scope>
    <source>
        <strain evidence="8 9">M46</strain>
    </source>
</reference>
<gene>
    <name evidence="8" type="ORF">DCO56_11505</name>
</gene>
<dbReference type="AlphaFoldDB" id="A0A363NT63"/>
<dbReference type="RefSeq" id="WP_108633924.1">
    <property type="nucleotide sequence ID" value="NZ_QCXX01000003.1"/>
</dbReference>
<keyword evidence="4" id="KW-0408">Iron</keyword>
<dbReference type="InterPro" id="IPR002491">
    <property type="entry name" value="ABC_transptr_periplasmic_BD"/>
</dbReference>
<dbReference type="OrthoDB" id="63946at2"/>
<feature type="domain" description="Fe/B12 periplasmic-binding" evidence="7">
    <location>
        <begin position="51"/>
        <end position="310"/>
    </location>
</feature>
<dbReference type="Pfam" id="PF01497">
    <property type="entry name" value="Peripla_BP_2"/>
    <property type="match status" value="1"/>
</dbReference>
<dbReference type="Gene3D" id="3.40.50.1980">
    <property type="entry name" value="Nitrogenase molybdenum iron protein domain"/>
    <property type="match status" value="2"/>
</dbReference>
<comment type="subcellular location">
    <subcellularLocation>
        <location evidence="1">Cell envelope</location>
    </subcellularLocation>
</comment>
<accession>A0A363NT63</accession>
<protein>
    <submittedName>
        <fullName evidence="8">ABC transporter</fullName>
    </submittedName>
</protein>
<feature type="coiled-coil region" evidence="6">
    <location>
        <begin position="160"/>
        <end position="187"/>
    </location>
</feature>
<keyword evidence="9" id="KW-1185">Reference proteome</keyword>
<dbReference type="EMBL" id="QCXX01000003">
    <property type="protein sequence ID" value="PUV23996.1"/>
    <property type="molecule type" value="Genomic_DNA"/>
</dbReference>
<comment type="similarity">
    <text evidence="2">Belongs to the bacterial solute-binding protein 8 family.</text>
</comment>
<dbReference type="PROSITE" id="PS50983">
    <property type="entry name" value="FE_B12_PBP"/>
    <property type="match status" value="1"/>
</dbReference>
<organism evidence="8 9">
    <name type="scientific">Sphingobacterium athyrii</name>
    <dbReference type="NCBI Taxonomy" id="2152717"/>
    <lineage>
        <taxon>Bacteria</taxon>
        <taxon>Pseudomonadati</taxon>
        <taxon>Bacteroidota</taxon>
        <taxon>Sphingobacteriia</taxon>
        <taxon>Sphingobacteriales</taxon>
        <taxon>Sphingobacteriaceae</taxon>
        <taxon>Sphingobacterium</taxon>
    </lineage>
</organism>
<keyword evidence="3" id="KW-0813">Transport</keyword>
<evidence type="ECO:0000256" key="6">
    <source>
        <dbReference type="SAM" id="Coils"/>
    </source>
</evidence>
<evidence type="ECO:0000256" key="4">
    <source>
        <dbReference type="ARBA" id="ARBA00022496"/>
    </source>
</evidence>
<dbReference type="InterPro" id="IPR051313">
    <property type="entry name" value="Bact_iron-sidero_bind"/>
</dbReference>
<evidence type="ECO:0000313" key="9">
    <source>
        <dbReference type="Proteomes" id="UP000250831"/>
    </source>
</evidence>